<organism evidence="1 2">
    <name type="scientific">Racocetra persica</name>
    <dbReference type="NCBI Taxonomy" id="160502"/>
    <lineage>
        <taxon>Eukaryota</taxon>
        <taxon>Fungi</taxon>
        <taxon>Fungi incertae sedis</taxon>
        <taxon>Mucoromycota</taxon>
        <taxon>Glomeromycotina</taxon>
        <taxon>Glomeromycetes</taxon>
        <taxon>Diversisporales</taxon>
        <taxon>Gigasporaceae</taxon>
        <taxon>Racocetra</taxon>
    </lineage>
</organism>
<gene>
    <name evidence="1" type="ORF">RPERSI_LOCUS5451</name>
</gene>
<proteinExistence type="predicted"/>
<comment type="caution">
    <text evidence="1">The sequence shown here is derived from an EMBL/GenBank/DDBJ whole genome shotgun (WGS) entry which is preliminary data.</text>
</comment>
<protein>
    <submittedName>
        <fullName evidence="1">22123_t:CDS:1</fullName>
    </submittedName>
</protein>
<dbReference type="EMBL" id="CAJVQC010008144">
    <property type="protein sequence ID" value="CAG8588777.1"/>
    <property type="molecule type" value="Genomic_DNA"/>
</dbReference>
<evidence type="ECO:0000313" key="1">
    <source>
        <dbReference type="EMBL" id="CAG8588777.1"/>
    </source>
</evidence>
<keyword evidence="2" id="KW-1185">Reference proteome</keyword>
<name>A0ACA9MFV2_9GLOM</name>
<dbReference type="Proteomes" id="UP000789920">
    <property type="component" value="Unassembled WGS sequence"/>
</dbReference>
<sequence length="68" mass="8086">EITQESKDENTELNNLKKNKKKKEVILELNNLNEDYLDKELTEHSLNNNLVIIFQTKLKLETLFDKII</sequence>
<evidence type="ECO:0000313" key="2">
    <source>
        <dbReference type="Proteomes" id="UP000789920"/>
    </source>
</evidence>
<accession>A0ACA9MFV2</accession>
<feature type="non-terminal residue" evidence="1">
    <location>
        <position position="1"/>
    </location>
</feature>
<reference evidence="1" key="1">
    <citation type="submission" date="2021-06" db="EMBL/GenBank/DDBJ databases">
        <authorList>
            <person name="Kallberg Y."/>
            <person name="Tangrot J."/>
            <person name="Rosling A."/>
        </authorList>
    </citation>
    <scope>NUCLEOTIDE SEQUENCE</scope>
    <source>
        <strain evidence="1">MA461A</strain>
    </source>
</reference>